<protein>
    <submittedName>
        <fullName evidence="2">Uncharacterized protein</fullName>
    </submittedName>
</protein>
<feature type="region of interest" description="Disordered" evidence="1">
    <location>
        <begin position="424"/>
        <end position="447"/>
    </location>
</feature>
<keyword evidence="3" id="KW-1185">Reference proteome</keyword>
<feature type="region of interest" description="Disordered" evidence="1">
    <location>
        <begin position="457"/>
        <end position="476"/>
    </location>
</feature>
<feature type="region of interest" description="Disordered" evidence="1">
    <location>
        <begin position="555"/>
        <end position="576"/>
    </location>
</feature>
<dbReference type="EMBL" id="CDMY01000022">
    <property type="protein sequence ID" value="CEL91816.1"/>
    <property type="molecule type" value="Genomic_DNA"/>
</dbReference>
<evidence type="ECO:0000256" key="1">
    <source>
        <dbReference type="SAM" id="MobiDB-lite"/>
    </source>
</evidence>
<feature type="compositionally biased region" description="Basic residues" evidence="1">
    <location>
        <begin position="237"/>
        <end position="257"/>
    </location>
</feature>
<sequence>MKKKKKGDSSEDFTHEGKHTWCPEMEKKLMGELEEKGADTTAKKDACMAHLVTTDDWGKLCAAAGNPGPVCKTACKKRLTFIKKHLADYEWAHDILGKIDAKAFRSRTFNAKNEMIASVKTEEEGKVRGNVDNMGRLATDTTVDASPLNRSTDGTAPLDSTRQSKSCSGDSVAEEVKPTTDDGIVIEKSLALEDGVDKGAAQPLSRFGRQQRKKQLGTDEVDPFTAPVVATTPAVKMAKKTRAVTRRQPSKPPRSPKRSVPMALERPWKPELFEMQPRQYVRLYTDSDSDEDSHFGRQSHKRTDSCDEAELVMLQLAPDTLLPKTASANPSKFEMAQTDLKERGESASAGQQTHSSPPTVIEFDDRFDPPKDGKSYVFPDIEWRRFEERRYDKDNNCLYIGRHFDRFDPDDFIELTKIFDTRCSKKTGGESDAAEQPAGGHKGPPSWAELQAALNENEKKRRRPWEGEDSFHPRVGVHPHAHGLGCGLGRFNEEFLFGLEDKQRGFCNHGSMSLQDGGGADTLEPPAKKSRTATSAAAFMSSYSGSSFGRRESILSQDDDSMGDGGTKGSTWGPHPWLSQEPLVRNWNLDPDHPDNRPLPPEMRLDLEARAREIRESQMRYADAIAAGSLDWGDENNEMVTCGAEGAAAAAAAGGTGGWRSSCEQSAGGGEGGRGASEWAGRGECEGLGPAWTRRAGGETPTQR</sequence>
<dbReference type="PhylomeDB" id="A0A0G4E8J8"/>
<reference evidence="2 3" key="1">
    <citation type="submission" date="2014-11" db="EMBL/GenBank/DDBJ databases">
        <authorList>
            <person name="Zhu J."/>
            <person name="Qi W."/>
            <person name="Song R."/>
        </authorList>
    </citation>
    <scope>NUCLEOTIDE SEQUENCE [LARGE SCALE GENOMIC DNA]</scope>
</reference>
<dbReference type="VEuPathDB" id="CryptoDB:Vbra_20019"/>
<dbReference type="AlphaFoldDB" id="A0A0G4E8J8"/>
<feature type="region of interest" description="Disordered" evidence="1">
    <location>
        <begin position="287"/>
        <end position="306"/>
    </location>
</feature>
<evidence type="ECO:0000313" key="3">
    <source>
        <dbReference type="Proteomes" id="UP000041254"/>
    </source>
</evidence>
<feature type="compositionally biased region" description="Polar residues" evidence="1">
    <location>
        <begin position="348"/>
        <end position="358"/>
    </location>
</feature>
<evidence type="ECO:0000313" key="2">
    <source>
        <dbReference type="EMBL" id="CEL91816.1"/>
    </source>
</evidence>
<feature type="compositionally biased region" description="Polar residues" evidence="1">
    <location>
        <begin position="144"/>
        <end position="169"/>
    </location>
</feature>
<feature type="region of interest" description="Disordered" evidence="1">
    <location>
        <begin position="654"/>
        <end position="704"/>
    </location>
</feature>
<dbReference type="InParanoid" id="A0A0G4E8J8"/>
<gene>
    <name evidence="2" type="ORF">Vbra_20019</name>
</gene>
<proteinExistence type="predicted"/>
<feature type="region of interest" description="Disordered" evidence="1">
    <location>
        <begin position="144"/>
        <end position="178"/>
    </location>
</feature>
<name>A0A0G4E8J8_VITBC</name>
<feature type="compositionally biased region" description="Basic and acidic residues" evidence="1">
    <location>
        <begin position="457"/>
        <end position="472"/>
    </location>
</feature>
<accession>A0A0G4E8J8</accession>
<feature type="region of interest" description="Disordered" evidence="1">
    <location>
        <begin position="235"/>
        <end position="265"/>
    </location>
</feature>
<dbReference type="Proteomes" id="UP000041254">
    <property type="component" value="Unassembled WGS sequence"/>
</dbReference>
<feature type="region of interest" description="Disordered" evidence="1">
    <location>
        <begin position="341"/>
        <end position="366"/>
    </location>
</feature>
<organism evidence="2 3">
    <name type="scientific">Vitrella brassicaformis (strain CCMP3155)</name>
    <dbReference type="NCBI Taxonomy" id="1169540"/>
    <lineage>
        <taxon>Eukaryota</taxon>
        <taxon>Sar</taxon>
        <taxon>Alveolata</taxon>
        <taxon>Colpodellida</taxon>
        <taxon>Vitrellaceae</taxon>
        <taxon>Vitrella</taxon>
    </lineage>
</organism>